<dbReference type="PANTHER" id="PTHR30634:SF16">
    <property type="entry name" value="OUTER-MEMBRANE LIPOPROTEIN LOLB"/>
    <property type="match status" value="1"/>
</dbReference>
<comment type="caution">
    <text evidence="1">The sequence shown here is derived from an EMBL/GenBank/DDBJ whole genome shotgun (WGS) entry which is preliminary data.</text>
</comment>
<dbReference type="Pfam" id="PF05762">
    <property type="entry name" value="VWA_CoxE"/>
    <property type="match status" value="1"/>
</dbReference>
<dbReference type="PANTHER" id="PTHR30634">
    <property type="entry name" value="OUTER MEMBRANE LOLAB LIPOPROTEIN INSERTION APPARATUS"/>
    <property type="match status" value="1"/>
</dbReference>
<keyword evidence="2" id="KW-1185">Reference proteome</keyword>
<dbReference type="Gene3D" id="3.40.50.410">
    <property type="entry name" value="von Willebrand factor, type A domain"/>
    <property type="match status" value="1"/>
</dbReference>
<dbReference type="OrthoDB" id="9789979at2"/>
<sequence>MTPPNDKTAQLSPEQTRRLLRWRMALGRYADNQLGSSGLSAEELRRDQLLERIYAERARQRGLRLGGASRKGSLDPSQITIPDWLNDSRRLFPASVFETIQGHALNDLGLAGLFADPASLQKLQPNLDLMKVLLAFKGKADKNLVEAIRRVVDTVVEELKRKLKAEMERALSGRRDRFRRGKLRSTANLDLRRTIRDNMRHYSPEHKAVIAERLHFVARNKRRMPWTIILCVDQSGSMLNSLIHATVMASILAGLPAVDVRFVAFDTSIVDMSDKLADPVDLLLSVQLGGGTDIARAMTYCESLVVNPSRTVIALISDFEEGGSLADLLRCVRRLAEARVRLIGLAALDTDGAAVFDRSAAAKLAGLGMHIAAMTPDRFAEWLVGIMD</sequence>
<evidence type="ECO:0000313" key="2">
    <source>
        <dbReference type="Proteomes" id="UP000050863"/>
    </source>
</evidence>
<dbReference type="InterPro" id="IPR008912">
    <property type="entry name" value="Uncharacterised_CoxE"/>
</dbReference>
<proteinExistence type="predicted"/>
<dbReference type="InterPro" id="IPR036465">
    <property type="entry name" value="vWFA_dom_sf"/>
</dbReference>
<reference evidence="1 2" key="1">
    <citation type="submission" date="2014-03" db="EMBL/GenBank/DDBJ databases">
        <title>Bradyrhizobium valentinum sp. nov., isolated from effective nodules of Lupinus mariae-josephae, a lupine endemic of basic-lime soils in Eastern Spain.</title>
        <authorList>
            <person name="Duran D."/>
            <person name="Rey L."/>
            <person name="Navarro A."/>
            <person name="Busquets A."/>
            <person name="Imperial J."/>
            <person name="Ruiz-Argueso T."/>
        </authorList>
    </citation>
    <scope>NUCLEOTIDE SEQUENCE [LARGE SCALE GENOMIC DNA]</scope>
    <source>
        <strain evidence="1 2">PAC68</strain>
    </source>
</reference>
<dbReference type="InterPro" id="IPR050458">
    <property type="entry name" value="LolB"/>
</dbReference>
<dbReference type="EMBL" id="LLXZ01000189">
    <property type="protein sequence ID" value="KRQ97699.1"/>
    <property type="molecule type" value="Genomic_DNA"/>
</dbReference>
<dbReference type="SUPFAM" id="SSF53300">
    <property type="entry name" value="vWA-like"/>
    <property type="match status" value="1"/>
</dbReference>
<dbReference type="RefSeq" id="WP_057839260.1">
    <property type="nucleotide sequence ID" value="NZ_LLXZ01000189.1"/>
</dbReference>
<dbReference type="STRING" id="280332.CQ12_36290"/>
<organism evidence="1 2">
    <name type="scientific">Bradyrhizobium jicamae</name>
    <dbReference type="NCBI Taxonomy" id="280332"/>
    <lineage>
        <taxon>Bacteria</taxon>
        <taxon>Pseudomonadati</taxon>
        <taxon>Pseudomonadota</taxon>
        <taxon>Alphaproteobacteria</taxon>
        <taxon>Hyphomicrobiales</taxon>
        <taxon>Nitrobacteraceae</taxon>
        <taxon>Bradyrhizobium</taxon>
    </lineage>
</organism>
<dbReference type="AlphaFoldDB" id="A0A0R3KQ64"/>
<accession>A0A0R3KQ64</accession>
<evidence type="ECO:0000313" key="1">
    <source>
        <dbReference type="EMBL" id="KRQ97699.1"/>
    </source>
</evidence>
<gene>
    <name evidence="1" type="ORF">CQ12_36290</name>
</gene>
<name>A0A0R3KQ64_9BRAD</name>
<protein>
    <submittedName>
        <fullName evidence="1">VWA containing CoxE family protein</fullName>
    </submittedName>
</protein>
<dbReference type="Proteomes" id="UP000050863">
    <property type="component" value="Unassembled WGS sequence"/>
</dbReference>